<evidence type="ECO:0000313" key="1">
    <source>
        <dbReference type="EMBL" id="VDM73543.1"/>
    </source>
</evidence>
<name>A0A3P7IZV6_STRVU</name>
<sequence length="81" mass="9565">MLFSISGLFSIIISLPGRGDRYGPFDRNFEAGMPYDHRFEAELRGTMLKREMMECVVMYFAYLWVVYSEEIVFQRIGYETS</sequence>
<dbReference type="AlphaFoldDB" id="A0A3P7IZV6"/>
<organism evidence="1 2">
    <name type="scientific">Strongylus vulgaris</name>
    <name type="common">Blood worm</name>
    <dbReference type="NCBI Taxonomy" id="40348"/>
    <lineage>
        <taxon>Eukaryota</taxon>
        <taxon>Metazoa</taxon>
        <taxon>Ecdysozoa</taxon>
        <taxon>Nematoda</taxon>
        <taxon>Chromadorea</taxon>
        <taxon>Rhabditida</taxon>
        <taxon>Rhabditina</taxon>
        <taxon>Rhabditomorpha</taxon>
        <taxon>Strongyloidea</taxon>
        <taxon>Strongylidae</taxon>
        <taxon>Strongylus</taxon>
    </lineage>
</organism>
<proteinExistence type="predicted"/>
<accession>A0A3P7IZV6</accession>
<dbReference type="EMBL" id="UYYB01031249">
    <property type="protein sequence ID" value="VDM73543.1"/>
    <property type="molecule type" value="Genomic_DNA"/>
</dbReference>
<evidence type="ECO:0000313" key="2">
    <source>
        <dbReference type="Proteomes" id="UP000270094"/>
    </source>
</evidence>
<gene>
    <name evidence="1" type="ORF">SVUK_LOCUS8541</name>
</gene>
<protein>
    <submittedName>
        <fullName evidence="1">Uncharacterized protein</fullName>
    </submittedName>
</protein>
<dbReference type="Proteomes" id="UP000270094">
    <property type="component" value="Unassembled WGS sequence"/>
</dbReference>
<reference evidence="1 2" key="1">
    <citation type="submission" date="2018-11" db="EMBL/GenBank/DDBJ databases">
        <authorList>
            <consortium name="Pathogen Informatics"/>
        </authorList>
    </citation>
    <scope>NUCLEOTIDE SEQUENCE [LARGE SCALE GENOMIC DNA]</scope>
</reference>
<keyword evidence="2" id="KW-1185">Reference proteome</keyword>